<organism evidence="14 15">
    <name type="scientific">Paraliobacillus ryukyuensis</name>
    <dbReference type="NCBI Taxonomy" id="200904"/>
    <lineage>
        <taxon>Bacteria</taxon>
        <taxon>Bacillati</taxon>
        <taxon>Bacillota</taxon>
        <taxon>Bacilli</taxon>
        <taxon>Bacillales</taxon>
        <taxon>Bacillaceae</taxon>
        <taxon>Paraliobacillus</taxon>
    </lineage>
</organism>
<keyword evidence="8 12" id="KW-0067">ATP-binding</keyword>
<comment type="caution">
    <text evidence="14">The sequence shown here is derived from an EMBL/GenBank/DDBJ whole genome shotgun (WGS) entry which is preliminary data.</text>
</comment>
<keyword evidence="5 12" id="KW-0479">Metal-binding</keyword>
<feature type="active site" description="Proton acceptor" evidence="12">
    <location>
        <position position="249"/>
    </location>
</feature>
<feature type="binding site" evidence="12">
    <location>
        <position position="249"/>
    </location>
    <ligand>
        <name>substrate</name>
    </ligand>
</feature>
<keyword evidence="12" id="KW-0963">Cytoplasm</keyword>
<evidence type="ECO:0000256" key="4">
    <source>
        <dbReference type="ARBA" id="ARBA00022679"/>
    </source>
</evidence>
<dbReference type="InterPro" id="IPR011877">
    <property type="entry name" value="Ribokinase"/>
</dbReference>
<dbReference type="InterPro" id="IPR002139">
    <property type="entry name" value="Ribo/fructo_kinase"/>
</dbReference>
<dbReference type="CDD" id="cd01174">
    <property type="entry name" value="ribokinase"/>
    <property type="match status" value="1"/>
</dbReference>
<evidence type="ECO:0000256" key="8">
    <source>
        <dbReference type="ARBA" id="ARBA00022840"/>
    </source>
</evidence>
<accession>A0A366DZ26</accession>
<dbReference type="RefSeq" id="WP_113869348.1">
    <property type="nucleotide sequence ID" value="NZ_BAABQN010000012.1"/>
</dbReference>
<dbReference type="UniPathway" id="UPA00916">
    <property type="reaction ID" value="UER00889"/>
</dbReference>
<dbReference type="HAMAP" id="MF_01987">
    <property type="entry name" value="Ribokinase"/>
    <property type="match status" value="1"/>
</dbReference>
<evidence type="ECO:0000256" key="6">
    <source>
        <dbReference type="ARBA" id="ARBA00022741"/>
    </source>
</evidence>
<comment type="similarity">
    <text evidence="1">Belongs to the carbohydrate kinase pfkB family.</text>
</comment>
<feature type="binding site" evidence="12">
    <location>
        <position position="245"/>
    </location>
    <ligand>
        <name>K(+)</name>
        <dbReference type="ChEBI" id="CHEBI:29103"/>
    </ligand>
</feature>
<dbReference type="STRING" id="200904.GCA_900168775_02839"/>
<feature type="binding site" evidence="12">
    <location>
        <begin position="216"/>
        <end position="221"/>
    </location>
    <ligand>
        <name>ATP</name>
        <dbReference type="ChEBI" id="CHEBI:30616"/>
    </ligand>
</feature>
<feature type="binding site" evidence="12">
    <location>
        <position position="243"/>
    </location>
    <ligand>
        <name>K(+)</name>
        <dbReference type="ChEBI" id="CHEBI:29103"/>
    </ligand>
</feature>
<feature type="binding site" evidence="12">
    <location>
        <position position="284"/>
    </location>
    <ligand>
        <name>K(+)</name>
        <dbReference type="ChEBI" id="CHEBI:29103"/>
    </ligand>
</feature>
<feature type="binding site" evidence="12">
    <location>
        <begin position="40"/>
        <end position="44"/>
    </location>
    <ligand>
        <name>substrate</name>
    </ligand>
</feature>
<comment type="subunit">
    <text evidence="12">Homodimer.</text>
</comment>
<feature type="binding site" evidence="12">
    <location>
        <begin position="12"/>
        <end position="14"/>
    </location>
    <ligand>
        <name>substrate</name>
    </ligand>
</feature>
<dbReference type="PROSITE" id="PS00584">
    <property type="entry name" value="PFKB_KINASES_2"/>
    <property type="match status" value="1"/>
</dbReference>
<evidence type="ECO:0000256" key="7">
    <source>
        <dbReference type="ARBA" id="ARBA00022777"/>
    </source>
</evidence>
<evidence type="ECO:0000259" key="13">
    <source>
        <dbReference type="Pfam" id="PF00294"/>
    </source>
</evidence>
<feature type="binding site" evidence="12">
    <location>
        <position position="184"/>
    </location>
    <ligand>
        <name>ATP</name>
        <dbReference type="ChEBI" id="CHEBI:30616"/>
    </ligand>
</feature>
<name>A0A366DZ26_9BACI</name>
<keyword evidence="10 12" id="KW-0630">Potassium</keyword>
<dbReference type="InterPro" id="IPR002173">
    <property type="entry name" value="Carboh/pur_kinase_PfkB_CS"/>
</dbReference>
<dbReference type="GO" id="GO:0005829">
    <property type="term" value="C:cytosol"/>
    <property type="evidence" value="ECO:0007669"/>
    <property type="project" value="TreeGrafter"/>
</dbReference>
<keyword evidence="4 12" id="KW-0808">Transferase</keyword>
<evidence type="ECO:0000256" key="5">
    <source>
        <dbReference type="ARBA" id="ARBA00022723"/>
    </source>
</evidence>
<dbReference type="GO" id="GO:0019303">
    <property type="term" value="P:D-ribose catabolic process"/>
    <property type="evidence" value="ECO:0007669"/>
    <property type="project" value="UniProtKB-UniRule"/>
</dbReference>
<evidence type="ECO:0000313" key="14">
    <source>
        <dbReference type="EMBL" id="RBO95356.1"/>
    </source>
</evidence>
<evidence type="ECO:0000256" key="1">
    <source>
        <dbReference type="ARBA" id="ARBA00005380"/>
    </source>
</evidence>
<reference evidence="14 15" key="1">
    <citation type="submission" date="2018-06" db="EMBL/GenBank/DDBJ databases">
        <title>Genomic Encyclopedia of Type Strains, Phase IV (KMG-IV): sequencing the most valuable type-strain genomes for metagenomic binning, comparative biology and taxonomic classification.</title>
        <authorList>
            <person name="Goeker M."/>
        </authorList>
    </citation>
    <scope>NUCLEOTIDE SEQUENCE [LARGE SCALE GENOMIC DNA]</scope>
    <source>
        <strain evidence="14 15">DSM 15140</strain>
    </source>
</reference>
<dbReference type="InterPro" id="IPR029056">
    <property type="entry name" value="Ribokinase-like"/>
</dbReference>
<comment type="similarity">
    <text evidence="12">Belongs to the carbohydrate kinase PfkB family. Ribokinase subfamily.</text>
</comment>
<feature type="binding site" evidence="12">
    <location>
        <position position="282"/>
    </location>
    <ligand>
        <name>K(+)</name>
        <dbReference type="ChEBI" id="CHEBI:29103"/>
    </ligand>
</feature>
<dbReference type="GO" id="GO:0005524">
    <property type="term" value="F:ATP binding"/>
    <property type="evidence" value="ECO:0007669"/>
    <property type="project" value="UniProtKB-UniRule"/>
</dbReference>
<sequence length="299" mass="32076">MTKKIVVLGSLNMDIVVSAERNPAVGETIHGERVEYVSGGKGANQAVALHQLAADVQLLGSIGTDVFGDRIKEQLISFGLGPTYLQTVNDVATGIASITHVPGDNSIIVVAGANAKTNQHYIDQYRTVIQEADILLVQFEIPLETVRYALRVAKQANVITIVNPAPAQQLDQEFMKLVDYLTPNQTELATVLNKTYTLSEAFQVWRQQFDTQLIVTLGSDGAAYAENGEVVTVPAMDFGKVADTTGAGDAFNAGLVYGLSKDWSMYDCIAFAIKVSGLAVTTFGAQAGMPTLDKVNAYQ</sequence>
<dbReference type="PANTHER" id="PTHR10584">
    <property type="entry name" value="SUGAR KINASE"/>
    <property type="match status" value="1"/>
</dbReference>
<dbReference type="OrthoDB" id="9775849at2"/>
<keyword evidence="7 12" id="KW-0418">Kinase</keyword>
<evidence type="ECO:0000256" key="3">
    <source>
        <dbReference type="ARBA" id="ARBA00016943"/>
    </source>
</evidence>
<comment type="catalytic activity">
    <reaction evidence="12">
        <text>D-ribose + ATP = D-ribose 5-phosphate + ADP + H(+)</text>
        <dbReference type="Rhea" id="RHEA:13697"/>
        <dbReference type="ChEBI" id="CHEBI:15378"/>
        <dbReference type="ChEBI" id="CHEBI:30616"/>
        <dbReference type="ChEBI" id="CHEBI:47013"/>
        <dbReference type="ChEBI" id="CHEBI:78346"/>
        <dbReference type="ChEBI" id="CHEBI:456216"/>
        <dbReference type="EC" id="2.7.1.15"/>
    </reaction>
</comment>
<feature type="binding site" evidence="12">
    <location>
        <position position="279"/>
    </location>
    <ligand>
        <name>K(+)</name>
        <dbReference type="ChEBI" id="CHEBI:29103"/>
    </ligand>
</feature>
<comment type="activity regulation">
    <text evidence="12">Activated by a monovalent cation that binds near, but not in, the active site. The most likely occupant of the site in vivo is potassium. Ion binding induces a conformational change that may alter substrate affinity.</text>
</comment>
<dbReference type="InterPro" id="IPR011611">
    <property type="entry name" value="PfkB_dom"/>
</dbReference>
<dbReference type="Pfam" id="PF00294">
    <property type="entry name" value="PfkB"/>
    <property type="match status" value="1"/>
</dbReference>
<evidence type="ECO:0000256" key="12">
    <source>
        <dbReference type="HAMAP-Rule" id="MF_01987"/>
    </source>
</evidence>
<evidence type="ECO:0000256" key="2">
    <source>
        <dbReference type="ARBA" id="ARBA00012035"/>
    </source>
</evidence>
<dbReference type="PANTHER" id="PTHR10584:SF166">
    <property type="entry name" value="RIBOKINASE"/>
    <property type="match status" value="1"/>
</dbReference>
<feature type="domain" description="Carbohydrate kinase PfkB" evidence="13">
    <location>
        <begin position="3"/>
        <end position="291"/>
    </location>
</feature>
<dbReference type="Gene3D" id="3.40.1190.20">
    <property type="match status" value="1"/>
</dbReference>
<dbReference type="Proteomes" id="UP000252254">
    <property type="component" value="Unassembled WGS sequence"/>
</dbReference>
<comment type="cofactor">
    <cofactor evidence="12">
        <name>Mg(2+)</name>
        <dbReference type="ChEBI" id="CHEBI:18420"/>
    </cofactor>
    <text evidence="12">Requires a divalent cation, most likely magnesium in vivo, as an electrophilic catalyst to aid phosphoryl group transfer. It is the chelate of the metal and the nucleotide that is the actual substrate.</text>
</comment>
<dbReference type="GO" id="GO:0046872">
    <property type="term" value="F:metal ion binding"/>
    <property type="evidence" value="ECO:0007669"/>
    <property type="project" value="UniProtKB-KW"/>
</dbReference>
<keyword evidence="6 12" id="KW-0547">Nucleotide-binding</keyword>
<keyword evidence="11 12" id="KW-0119">Carbohydrate metabolism</keyword>
<comment type="caution">
    <text evidence="12">Lacks conserved residue(s) required for the propagation of feature annotation.</text>
</comment>
<dbReference type="EC" id="2.7.1.15" evidence="2 12"/>
<feature type="binding site" evidence="12">
    <location>
        <begin position="248"/>
        <end position="249"/>
    </location>
    <ligand>
        <name>ATP</name>
        <dbReference type="ChEBI" id="CHEBI:30616"/>
    </ligand>
</feature>
<gene>
    <name evidence="12" type="primary">rbsK</name>
    <name evidence="14" type="ORF">DES48_10866</name>
</gene>
<evidence type="ECO:0000313" key="15">
    <source>
        <dbReference type="Proteomes" id="UP000252254"/>
    </source>
</evidence>
<keyword evidence="15" id="KW-1185">Reference proteome</keyword>
<comment type="subcellular location">
    <subcellularLocation>
        <location evidence="12">Cytoplasm</location>
    </subcellularLocation>
</comment>
<comment type="function">
    <text evidence="12">Catalyzes the phosphorylation of ribose at O-5 in a reaction requiring ATP and magnesium. The resulting D-ribose-5-phosphate can then be used either for sythesis of nucleotides, histidine, and tryptophan, or as a component of the pentose phosphate pathway.</text>
</comment>
<comment type="pathway">
    <text evidence="12">Carbohydrate metabolism; D-ribose degradation; D-ribose 5-phosphate from beta-D-ribopyranose: step 2/2.</text>
</comment>
<protein>
    <recommendedName>
        <fullName evidence="3 12">Ribokinase</fullName>
        <shortName evidence="12">RK</shortName>
        <ecNumber evidence="2 12">2.7.1.15</ecNumber>
    </recommendedName>
</protein>
<dbReference type="PRINTS" id="PR00990">
    <property type="entry name" value="RIBOKINASE"/>
</dbReference>
<proteinExistence type="inferred from homology"/>
<evidence type="ECO:0000256" key="10">
    <source>
        <dbReference type="ARBA" id="ARBA00022958"/>
    </source>
</evidence>
<dbReference type="GO" id="GO:0004747">
    <property type="term" value="F:ribokinase activity"/>
    <property type="evidence" value="ECO:0007669"/>
    <property type="project" value="UniProtKB-UniRule"/>
</dbReference>
<dbReference type="EMBL" id="QNRI01000008">
    <property type="protein sequence ID" value="RBO95356.1"/>
    <property type="molecule type" value="Genomic_DNA"/>
</dbReference>
<keyword evidence="9 12" id="KW-0460">Magnesium</keyword>
<evidence type="ECO:0000256" key="11">
    <source>
        <dbReference type="ARBA" id="ARBA00023277"/>
    </source>
</evidence>
<dbReference type="AlphaFoldDB" id="A0A366DZ26"/>
<dbReference type="SUPFAM" id="SSF53613">
    <property type="entry name" value="Ribokinase-like"/>
    <property type="match status" value="1"/>
</dbReference>
<evidence type="ECO:0000256" key="9">
    <source>
        <dbReference type="ARBA" id="ARBA00022842"/>
    </source>
</evidence>
<feature type="binding site" evidence="12">
    <location>
        <position position="140"/>
    </location>
    <ligand>
        <name>substrate</name>
    </ligand>
</feature>